<dbReference type="GO" id="GO:0005886">
    <property type="term" value="C:plasma membrane"/>
    <property type="evidence" value="ECO:0007669"/>
    <property type="project" value="UniProtKB-SubCell"/>
</dbReference>
<feature type="region of interest" description="Disordered" evidence="6">
    <location>
        <begin position="149"/>
        <end position="178"/>
    </location>
</feature>
<evidence type="ECO:0000259" key="8">
    <source>
        <dbReference type="Pfam" id="PF04024"/>
    </source>
</evidence>
<organism evidence="9 10">
    <name type="scientific">Kitasatospora kifunensis</name>
    <name type="common">Streptomyces kifunensis</name>
    <dbReference type="NCBI Taxonomy" id="58351"/>
    <lineage>
        <taxon>Bacteria</taxon>
        <taxon>Bacillati</taxon>
        <taxon>Actinomycetota</taxon>
        <taxon>Actinomycetes</taxon>
        <taxon>Kitasatosporales</taxon>
        <taxon>Streptomycetaceae</taxon>
        <taxon>Kitasatospora</taxon>
    </lineage>
</organism>
<accession>A0A7W7VW99</accession>
<feature type="region of interest" description="Disordered" evidence="6">
    <location>
        <begin position="237"/>
        <end position="316"/>
    </location>
</feature>
<dbReference type="RefSeq" id="WP_184937342.1">
    <property type="nucleotide sequence ID" value="NZ_JACHJV010000001.1"/>
</dbReference>
<feature type="compositionally biased region" description="Polar residues" evidence="6">
    <location>
        <begin position="275"/>
        <end position="289"/>
    </location>
</feature>
<dbReference type="PANTHER" id="PTHR33885">
    <property type="entry name" value="PHAGE SHOCK PROTEIN C"/>
    <property type="match status" value="1"/>
</dbReference>
<evidence type="ECO:0000256" key="6">
    <source>
        <dbReference type="SAM" id="MobiDB-lite"/>
    </source>
</evidence>
<feature type="transmembrane region" description="Helical" evidence="7">
    <location>
        <begin position="324"/>
        <end position="341"/>
    </location>
</feature>
<gene>
    <name evidence="9" type="ORF">FHR34_004265</name>
</gene>
<feature type="region of interest" description="Disordered" evidence="6">
    <location>
        <begin position="1"/>
        <end position="26"/>
    </location>
</feature>
<feature type="transmembrane region" description="Helical" evidence="7">
    <location>
        <begin position="353"/>
        <end position="372"/>
    </location>
</feature>
<feature type="transmembrane region" description="Helical" evidence="7">
    <location>
        <begin position="98"/>
        <end position="120"/>
    </location>
</feature>
<evidence type="ECO:0000256" key="7">
    <source>
        <dbReference type="SAM" id="Phobius"/>
    </source>
</evidence>
<feature type="compositionally biased region" description="Low complexity" evidence="6">
    <location>
        <begin position="240"/>
        <end position="249"/>
    </location>
</feature>
<dbReference type="InterPro" id="IPR007168">
    <property type="entry name" value="Phageshock_PspC_N"/>
</dbReference>
<name>A0A7W7VW99_KITKI</name>
<keyword evidence="4 7" id="KW-1133">Transmembrane helix</keyword>
<evidence type="ECO:0000256" key="1">
    <source>
        <dbReference type="ARBA" id="ARBA00004162"/>
    </source>
</evidence>
<protein>
    <submittedName>
        <fullName evidence="9">Phage shock protein PspC (Stress-responsive transcriptional regulator)</fullName>
    </submittedName>
</protein>
<dbReference type="Pfam" id="PF04024">
    <property type="entry name" value="PspC"/>
    <property type="match status" value="1"/>
</dbReference>
<dbReference type="InterPro" id="IPR052027">
    <property type="entry name" value="PspC"/>
</dbReference>
<feature type="transmembrane region" description="Helical" evidence="7">
    <location>
        <begin position="379"/>
        <end position="399"/>
    </location>
</feature>
<reference evidence="9 10" key="1">
    <citation type="submission" date="2020-08" db="EMBL/GenBank/DDBJ databases">
        <title>Sequencing the genomes of 1000 actinobacteria strains.</title>
        <authorList>
            <person name="Klenk H.-P."/>
        </authorList>
    </citation>
    <scope>NUCLEOTIDE SEQUENCE [LARGE SCALE GENOMIC DNA]</scope>
    <source>
        <strain evidence="9 10">DSM 41654</strain>
    </source>
</reference>
<proteinExistence type="predicted"/>
<sequence>MTQEQSAAEDERAAQEQPGGERPPLVRDESHRVVAGVCGGLGRHLDIDPVVFRVVTAVLCLTGGLGLFLYGLAWLIVPTEHPDGKHGRTELQRVLTGRIDGQSIGAVLLTVIGTGVFFSWMGNGDSTFPLLLLGAMIFFAVRHDPERRRRARGLGQPPREGGPYDRPTGRASDLGLGATSPLSDWKTWRRDFHEEWASRKADFHEEWATRKAEMREEWAARSEEIQEQVSLAKENLGRRAGAPQDGAPSAAPPSDAPLTRTGYLWDPRHPERNPYGTTAPPNAPTQPWWQRSDLPEGDPLRKTAPTPPPRPPHPLHRERRARSVLAPFGLLLSVGAAWLVWTLRWHQNTSAPLSVVLATCLLGLGLTMLVGAKFGRARVLTVPALLLTIVLAATGTSAGSVEASLGDRSWTPANAAAVQSKYALGAGDIALDLSSVDPAGGTVSSAIRLGAGDVSVTLPPDVDANLTLHTLVGDIQLPDRTLNGNLGARETVHLAPVGGAASKGTINLDIVVDLGEIQVMQG</sequence>
<evidence type="ECO:0000256" key="5">
    <source>
        <dbReference type="ARBA" id="ARBA00023136"/>
    </source>
</evidence>
<feature type="transmembrane region" description="Helical" evidence="7">
    <location>
        <begin position="126"/>
        <end position="142"/>
    </location>
</feature>
<dbReference type="Proteomes" id="UP000540506">
    <property type="component" value="Unassembled WGS sequence"/>
</dbReference>
<dbReference type="EMBL" id="JACHJV010000001">
    <property type="protein sequence ID" value="MBB4925272.1"/>
    <property type="molecule type" value="Genomic_DNA"/>
</dbReference>
<keyword evidence="5 7" id="KW-0472">Membrane</keyword>
<comment type="caution">
    <text evidence="9">The sequence shown here is derived from an EMBL/GenBank/DDBJ whole genome shotgun (WGS) entry which is preliminary data.</text>
</comment>
<dbReference type="AlphaFoldDB" id="A0A7W7VW99"/>
<comment type="subcellular location">
    <subcellularLocation>
        <location evidence="1">Cell membrane</location>
        <topology evidence="1">Single-pass membrane protein</topology>
    </subcellularLocation>
</comment>
<keyword evidence="2" id="KW-1003">Cell membrane</keyword>
<evidence type="ECO:0000256" key="3">
    <source>
        <dbReference type="ARBA" id="ARBA00022692"/>
    </source>
</evidence>
<feature type="transmembrane region" description="Helical" evidence="7">
    <location>
        <begin position="50"/>
        <end position="77"/>
    </location>
</feature>
<evidence type="ECO:0000313" key="10">
    <source>
        <dbReference type="Proteomes" id="UP000540506"/>
    </source>
</evidence>
<evidence type="ECO:0000256" key="4">
    <source>
        <dbReference type="ARBA" id="ARBA00022989"/>
    </source>
</evidence>
<feature type="domain" description="Phage shock protein PspC N-terminal" evidence="8">
    <location>
        <begin position="24"/>
        <end position="80"/>
    </location>
</feature>
<keyword evidence="10" id="KW-1185">Reference proteome</keyword>
<keyword evidence="3 7" id="KW-0812">Transmembrane</keyword>
<evidence type="ECO:0000313" key="9">
    <source>
        <dbReference type="EMBL" id="MBB4925272.1"/>
    </source>
</evidence>
<evidence type="ECO:0000256" key="2">
    <source>
        <dbReference type="ARBA" id="ARBA00022475"/>
    </source>
</evidence>
<dbReference type="PANTHER" id="PTHR33885:SF3">
    <property type="entry name" value="PHAGE SHOCK PROTEIN C"/>
    <property type="match status" value="1"/>
</dbReference>